<dbReference type="RefSeq" id="WP_143893175.1">
    <property type="nucleotide sequence ID" value="NZ_VJND01000002.1"/>
</dbReference>
<evidence type="ECO:0000259" key="1">
    <source>
        <dbReference type="PROSITE" id="PS51704"/>
    </source>
</evidence>
<dbReference type="Proteomes" id="UP000320225">
    <property type="component" value="Unassembled WGS sequence"/>
</dbReference>
<dbReference type="PROSITE" id="PS51704">
    <property type="entry name" value="GP_PDE"/>
    <property type="match status" value="1"/>
</dbReference>
<keyword evidence="3" id="KW-1185">Reference proteome</keyword>
<dbReference type="NCBIfam" id="NF006989">
    <property type="entry name" value="PRK09454.1"/>
    <property type="match status" value="1"/>
</dbReference>
<sequence length="260" mass="28000">MNPATLPWPFPRWIAHRGAGKLAPENTLAAFELGWRLGWRAFECDVKLSADGVPFLLHDATLQRTTDGRGAAGARTWDELARLDAGGWHSPAYAGEPLLRLDRLAEWALPRGAWLNLEIKPSPGAEAVTGAEVARAAAALWRAHGAGEPGGPAWPLLTSFQPAALQAARQAAPHLPRGLLLDRLWPGCWAVARSLGCVAVVLNHRLWSAELLAQQRAAGWRTLAYTVNDAAHAETLLGWGLDAIITDEVETLGPNRPANT</sequence>
<dbReference type="GO" id="GO:0008889">
    <property type="term" value="F:glycerophosphodiester phosphodiesterase activity"/>
    <property type="evidence" value="ECO:0007669"/>
    <property type="project" value="UniProtKB-EC"/>
</dbReference>
<evidence type="ECO:0000313" key="3">
    <source>
        <dbReference type="Proteomes" id="UP000320225"/>
    </source>
</evidence>
<comment type="caution">
    <text evidence="2">The sequence shown here is derived from an EMBL/GenBank/DDBJ whole genome shotgun (WGS) entry which is preliminary data.</text>
</comment>
<dbReference type="PANTHER" id="PTHR46211">
    <property type="entry name" value="GLYCEROPHOSPHORYL DIESTER PHOSPHODIESTERASE"/>
    <property type="match status" value="1"/>
</dbReference>
<dbReference type="GO" id="GO:0006629">
    <property type="term" value="P:lipid metabolic process"/>
    <property type="evidence" value="ECO:0007669"/>
    <property type="project" value="InterPro"/>
</dbReference>
<protein>
    <submittedName>
        <fullName evidence="2">Glycerophosphodiester phosphodiesterase, cytoplasmic</fullName>
        <ecNumber evidence="2">3.1.4.46</ecNumber>
    </submittedName>
</protein>
<dbReference type="InterPro" id="IPR017946">
    <property type="entry name" value="PLC-like_Pdiesterase_TIM-brl"/>
</dbReference>
<gene>
    <name evidence="2" type="primary">ugpQ</name>
    <name evidence="2" type="ORF">Tsedi_00442</name>
</gene>
<dbReference type="OrthoDB" id="9795622at2"/>
<feature type="domain" description="GP-PDE" evidence="1">
    <location>
        <begin position="11"/>
        <end position="256"/>
    </location>
</feature>
<reference evidence="2 3" key="1">
    <citation type="submission" date="2019-07" db="EMBL/GenBank/DDBJ databases">
        <title>Tepidimonas sediminis YIM 72259 draft genome.</title>
        <authorList>
            <person name="Da Costa M.S."/>
            <person name="Froufe H.J.C."/>
            <person name="Egas C."/>
            <person name="Albuquerque L."/>
        </authorList>
    </citation>
    <scope>NUCLEOTIDE SEQUENCE [LARGE SCALE GENOMIC DNA]</scope>
    <source>
        <strain evidence="2 3">YIM 72259</strain>
    </source>
</reference>
<dbReference type="EMBL" id="VJND01000002">
    <property type="protein sequence ID" value="TSE26734.1"/>
    <property type="molecule type" value="Genomic_DNA"/>
</dbReference>
<accession>A0A554WT78</accession>
<organism evidence="2 3">
    <name type="scientific">Tepidimonas sediminis</name>
    <dbReference type="NCBI Taxonomy" id="2588941"/>
    <lineage>
        <taxon>Bacteria</taxon>
        <taxon>Pseudomonadati</taxon>
        <taxon>Pseudomonadota</taxon>
        <taxon>Betaproteobacteria</taxon>
        <taxon>Burkholderiales</taxon>
        <taxon>Tepidimonas</taxon>
    </lineage>
</organism>
<evidence type="ECO:0000313" key="2">
    <source>
        <dbReference type="EMBL" id="TSE26734.1"/>
    </source>
</evidence>
<dbReference type="Pfam" id="PF03009">
    <property type="entry name" value="GDPD"/>
    <property type="match status" value="1"/>
</dbReference>
<dbReference type="SUPFAM" id="SSF51695">
    <property type="entry name" value="PLC-like phosphodiesterases"/>
    <property type="match status" value="1"/>
</dbReference>
<dbReference type="AlphaFoldDB" id="A0A554WT78"/>
<keyword evidence="2" id="KW-0378">Hydrolase</keyword>
<dbReference type="Gene3D" id="3.20.20.190">
    <property type="entry name" value="Phosphatidylinositol (PI) phosphodiesterase"/>
    <property type="match status" value="1"/>
</dbReference>
<name>A0A554WT78_9BURK</name>
<dbReference type="PANTHER" id="PTHR46211:SF1">
    <property type="entry name" value="GLYCEROPHOSPHODIESTER PHOSPHODIESTERASE, CYTOPLASMIC"/>
    <property type="match status" value="1"/>
</dbReference>
<dbReference type="EC" id="3.1.4.46" evidence="2"/>
<proteinExistence type="predicted"/>
<dbReference type="InterPro" id="IPR030395">
    <property type="entry name" value="GP_PDE_dom"/>
</dbReference>